<dbReference type="Proteomes" id="UP000837675">
    <property type="component" value="Unassembled WGS sequence"/>
</dbReference>
<dbReference type="GO" id="GO:0005524">
    <property type="term" value="F:ATP binding"/>
    <property type="evidence" value="ECO:0007669"/>
    <property type="project" value="UniProtKB-KW"/>
</dbReference>
<dbReference type="Pfam" id="PF01288">
    <property type="entry name" value="HPPK"/>
    <property type="match status" value="1"/>
</dbReference>
<dbReference type="GO" id="GO:0003848">
    <property type="term" value="F:2-amino-4-hydroxy-6-hydroxymethyldihydropteridine diphosphokinase activity"/>
    <property type="evidence" value="ECO:0007669"/>
    <property type="project" value="UniProtKB-EC"/>
</dbReference>
<dbReference type="InterPro" id="IPR035907">
    <property type="entry name" value="Hppk_sf"/>
</dbReference>
<dbReference type="PROSITE" id="PS00794">
    <property type="entry name" value="HPPK"/>
    <property type="match status" value="1"/>
</dbReference>
<evidence type="ECO:0000256" key="3">
    <source>
        <dbReference type="ARBA" id="ARBA00022679"/>
    </source>
</evidence>
<dbReference type="EC" id="2.7.6.3" evidence="2"/>
<keyword evidence="7" id="KW-0289">Folate biosynthesis</keyword>
<evidence type="ECO:0000256" key="1">
    <source>
        <dbReference type="ARBA" id="ARBA00005051"/>
    </source>
</evidence>
<dbReference type="InterPro" id="IPR000550">
    <property type="entry name" value="Hppk"/>
</dbReference>
<dbReference type="AlphaFoldDB" id="A0A8S4C354"/>
<proteinExistence type="predicted"/>
<protein>
    <recommendedName>
        <fullName evidence="2">2-amino-4-hydroxy-6-hydroxymethyldihydropteridine diphosphokinase</fullName>
        <ecNumber evidence="2">2.7.6.3</ecNumber>
    </recommendedName>
</protein>
<keyword evidence="6" id="KW-0067">ATP-binding</keyword>
<keyword evidence="3" id="KW-0808">Transferase</keyword>
<reference evidence="9" key="1">
    <citation type="submission" date="2021-06" db="EMBL/GenBank/DDBJ databases">
        <authorList>
            <person name="Nardi T."/>
            <person name="Nardi T."/>
        </authorList>
    </citation>
    <scope>NUCLEOTIDE SEQUENCE</scope>
</reference>
<name>A0A8S4C354_9ACAR</name>
<dbReference type="CDD" id="cd00483">
    <property type="entry name" value="HPPK"/>
    <property type="match status" value="1"/>
</dbReference>
<evidence type="ECO:0000256" key="4">
    <source>
        <dbReference type="ARBA" id="ARBA00022741"/>
    </source>
</evidence>
<comment type="caution">
    <text evidence="9">The sequence shown here is derived from an EMBL/GenBank/DDBJ whole genome shotgun (WGS) entry which is preliminary data.</text>
</comment>
<evidence type="ECO:0000256" key="2">
    <source>
        <dbReference type="ARBA" id="ARBA00013253"/>
    </source>
</evidence>
<evidence type="ECO:0000259" key="8">
    <source>
        <dbReference type="PROSITE" id="PS00794"/>
    </source>
</evidence>
<dbReference type="Gene3D" id="3.30.70.560">
    <property type="entry name" value="7,8-Dihydro-6-hydroxymethylpterin-pyrophosphokinase HPPK"/>
    <property type="match status" value="1"/>
</dbReference>
<feature type="non-terminal residue" evidence="9">
    <location>
        <position position="1"/>
    </location>
</feature>
<dbReference type="GO" id="GO:0016301">
    <property type="term" value="F:kinase activity"/>
    <property type="evidence" value="ECO:0007669"/>
    <property type="project" value="UniProtKB-KW"/>
</dbReference>
<dbReference type="NCBIfam" id="TIGR01498">
    <property type="entry name" value="folK"/>
    <property type="match status" value="1"/>
</dbReference>
<accession>A0A8S4C354</accession>
<evidence type="ECO:0000256" key="7">
    <source>
        <dbReference type="ARBA" id="ARBA00022909"/>
    </source>
</evidence>
<keyword evidence="10" id="KW-1185">Reference proteome</keyword>
<gene>
    <name evidence="9" type="ORF">MHYMCMPASI_00882</name>
</gene>
<dbReference type="EMBL" id="CAJVAF010000316">
    <property type="protein sequence ID" value="CAG7596682.1"/>
    <property type="molecule type" value="Genomic_DNA"/>
</dbReference>
<evidence type="ECO:0000313" key="10">
    <source>
        <dbReference type="Proteomes" id="UP000837675"/>
    </source>
</evidence>
<keyword evidence="5" id="KW-0418">Kinase</keyword>
<organism evidence="9 10">
    <name type="scientific">Hyalomma marginatum</name>
    <dbReference type="NCBI Taxonomy" id="34627"/>
    <lineage>
        <taxon>Eukaryota</taxon>
        <taxon>Metazoa</taxon>
        <taxon>Ecdysozoa</taxon>
        <taxon>Arthropoda</taxon>
        <taxon>Chelicerata</taxon>
        <taxon>Arachnida</taxon>
        <taxon>Acari</taxon>
        <taxon>Parasitiformes</taxon>
        <taxon>Ixodida</taxon>
        <taxon>Ixodoidea</taxon>
        <taxon>Ixodidae</taxon>
        <taxon>Hyalomminae</taxon>
        <taxon>Hyalomma</taxon>
    </lineage>
</organism>
<feature type="domain" description="7,8-dihydro-6-hydroxymethylpterin-pyrophosphokinase" evidence="8">
    <location>
        <begin position="92"/>
        <end position="103"/>
    </location>
</feature>
<dbReference type="GO" id="GO:0046656">
    <property type="term" value="P:folic acid biosynthetic process"/>
    <property type="evidence" value="ECO:0007669"/>
    <property type="project" value="UniProtKB-KW"/>
</dbReference>
<evidence type="ECO:0000256" key="6">
    <source>
        <dbReference type="ARBA" id="ARBA00022840"/>
    </source>
</evidence>
<evidence type="ECO:0000313" key="9">
    <source>
        <dbReference type="EMBL" id="CAG7596682.1"/>
    </source>
</evidence>
<sequence>VYKYLLGLGSNIGDRKKNLEKAITELAQILANIKQSSLYESEAMLPENAPKEWDIPYLNMCLTGYSSLEPRKIFPLFQKIEEKIDRRTSKGRWAPRFIDIDVLLVDNLLIQQSDLQVPHPAILLRDFVLLPATEVWADAKHPISGEFLKNIKPKIITSIKKYAD</sequence>
<dbReference type="PANTHER" id="PTHR43071:SF1">
    <property type="entry name" value="2-AMINO-4-HYDROXY-6-HYDROXYMETHYLDIHYDROPTERIDINE PYROPHOSPHOKINASE"/>
    <property type="match status" value="1"/>
</dbReference>
<evidence type="ECO:0000256" key="5">
    <source>
        <dbReference type="ARBA" id="ARBA00022777"/>
    </source>
</evidence>
<keyword evidence="4" id="KW-0547">Nucleotide-binding</keyword>
<dbReference type="SUPFAM" id="SSF55083">
    <property type="entry name" value="6-hydroxymethyl-7,8-dihydropterin pyrophosphokinase, HPPK"/>
    <property type="match status" value="1"/>
</dbReference>
<comment type="pathway">
    <text evidence="1">Cofactor biosynthesis; tetrahydrofolate biosynthesis; 2-amino-4-hydroxy-6-hydroxymethyl-7,8-dihydropteridine diphosphate from 7,8-dihydroneopterin triphosphate: step 4/4.</text>
</comment>
<dbReference type="PANTHER" id="PTHR43071">
    <property type="entry name" value="2-AMINO-4-HYDROXY-6-HYDROXYMETHYLDIHYDROPTERIDINE PYROPHOSPHOKINASE"/>
    <property type="match status" value="1"/>
</dbReference>